<dbReference type="EMBL" id="BMMK01000020">
    <property type="protein sequence ID" value="GGM65836.1"/>
    <property type="molecule type" value="Genomic_DNA"/>
</dbReference>
<organism evidence="1 2">
    <name type="scientific">Longimycelium tulufanense</name>
    <dbReference type="NCBI Taxonomy" id="907463"/>
    <lineage>
        <taxon>Bacteria</taxon>
        <taxon>Bacillati</taxon>
        <taxon>Actinomycetota</taxon>
        <taxon>Actinomycetes</taxon>
        <taxon>Pseudonocardiales</taxon>
        <taxon>Pseudonocardiaceae</taxon>
        <taxon>Longimycelium</taxon>
    </lineage>
</organism>
<reference evidence="1" key="2">
    <citation type="submission" date="2020-09" db="EMBL/GenBank/DDBJ databases">
        <authorList>
            <person name="Sun Q."/>
            <person name="Zhou Y."/>
        </authorList>
    </citation>
    <scope>NUCLEOTIDE SEQUENCE</scope>
    <source>
        <strain evidence="1">CGMCC 4.5737</strain>
    </source>
</reference>
<dbReference type="AlphaFoldDB" id="A0A8J3CIC8"/>
<gene>
    <name evidence="1" type="ORF">GCM10012275_40590</name>
</gene>
<accession>A0A8J3CIC8</accession>
<reference evidence="1" key="1">
    <citation type="journal article" date="2014" name="Int. J. Syst. Evol. Microbiol.">
        <title>Complete genome sequence of Corynebacterium casei LMG S-19264T (=DSM 44701T), isolated from a smear-ripened cheese.</title>
        <authorList>
            <consortium name="US DOE Joint Genome Institute (JGI-PGF)"/>
            <person name="Walter F."/>
            <person name="Albersmeier A."/>
            <person name="Kalinowski J."/>
            <person name="Ruckert C."/>
        </authorList>
    </citation>
    <scope>NUCLEOTIDE SEQUENCE</scope>
    <source>
        <strain evidence="1">CGMCC 4.5737</strain>
    </source>
</reference>
<dbReference type="Proteomes" id="UP000637578">
    <property type="component" value="Unassembled WGS sequence"/>
</dbReference>
<name>A0A8J3CIC8_9PSEU</name>
<comment type="caution">
    <text evidence="1">The sequence shown here is derived from an EMBL/GenBank/DDBJ whole genome shotgun (WGS) entry which is preliminary data.</text>
</comment>
<evidence type="ECO:0000313" key="2">
    <source>
        <dbReference type="Proteomes" id="UP000637578"/>
    </source>
</evidence>
<evidence type="ECO:0000313" key="1">
    <source>
        <dbReference type="EMBL" id="GGM65836.1"/>
    </source>
</evidence>
<proteinExistence type="predicted"/>
<keyword evidence="2" id="KW-1185">Reference proteome</keyword>
<sequence length="72" mass="7974">MRRKLFQLRVRIEVLASPDGFGCRWCASRTAATVRDWLPVAARFPDTFSAIPQSPPLHAVAGHATDAASLRR</sequence>
<protein>
    <submittedName>
        <fullName evidence="1">Uncharacterized protein</fullName>
    </submittedName>
</protein>